<dbReference type="OrthoDB" id="9774644at2"/>
<dbReference type="Pfam" id="PF01814">
    <property type="entry name" value="Hemerythrin"/>
    <property type="match status" value="1"/>
</dbReference>
<dbReference type="NCBIfam" id="TIGR02481">
    <property type="entry name" value="hemeryth_dom"/>
    <property type="match status" value="1"/>
</dbReference>
<dbReference type="PANTHER" id="PTHR37164:SF1">
    <property type="entry name" value="BACTERIOHEMERYTHRIN"/>
    <property type="match status" value="1"/>
</dbReference>
<keyword evidence="2" id="KW-0813">Transport</keyword>
<evidence type="ECO:0000256" key="4">
    <source>
        <dbReference type="ARBA" id="ARBA00023004"/>
    </source>
</evidence>
<dbReference type="InterPro" id="IPR012312">
    <property type="entry name" value="Hemerythrin-like"/>
</dbReference>
<dbReference type="PANTHER" id="PTHR37164">
    <property type="entry name" value="BACTERIOHEMERYTHRIN"/>
    <property type="match status" value="1"/>
</dbReference>
<dbReference type="InterPro" id="IPR016131">
    <property type="entry name" value="Haemerythrin_Fe_BS"/>
</dbReference>
<dbReference type="SUPFAM" id="SSF47188">
    <property type="entry name" value="Hemerythrin-like"/>
    <property type="match status" value="1"/>
</dbReference>
<feature type="domain" description="Hemerythrin-like" evidence="5">
    <location>
        <begin position="17"/>
        <end position="146"/>
    </location>
</feature>
<reference evidence="6 7" key="1">
    <citation type="submission" date="2009-06" db="EMBL/GenBank/DDBJ databases">
        <title>Complete sequence of Desulfovibrio salexigens DSM 2638.</title>
        <authorList>
            <consortium name="US DOE Joint Genome Institute"/>
            <person name="Lucas S."/>
            <person name="Copeland A."/>
            <person name="Lapidus A."/>
            <person name="Glavina del Rio T."/>
            <person name="Tice H."/>
            <person name="Bruce D."/>
            <person name="Goodwin L."/>
            <person name="Pitluck S."/>
            <person name="Munk A.C."/>
            <person name="Brettin T."/>
            <person name="Detter J.C."/>
            <person name="Han C."/>
            <person name="Tapia R."/>
            <person name="Larimer F."/>
            <person name="Land M."/>
            <person name="Hauser L."/>
            <person name="Kyrpides N."/>
            <person name="Anderson I."/>
            <person name="Wall J.D."/>
            <person name="Arkin A.P."/>
            <person name="Dehal P."/>
            <person name="Chivian D."/>
            <person name="Giles B."/>
            <person name="Hazen T.C."/>
        </authorList>
    </citation>
    <scope>NUCLEOTIDE SEQUENCE [LARGE SCALE GENOMIC DNA]</scope>
    <source>
        <strain evidence="7">ATCC 14822 / DSM 2638 / NCIMB 8403 / VKM B-1763</strain>
    </source>
</reference>
<evidence type="ECO:0000256" key="2">
    <source>
        <dbReference type="ARBA" id="ARBA00022621"/>
    </source>
</evidence>
<proteinExistence type="inferred from homology"/>
<keyword evidence="4" id="KW-0408">Iron</keyword>
<protein>
    <submittedName>
        <fullName evidence="6">Hemerythrin-like metal-binding protein</fullName>
    </submittedName>
</protein>
<dbReference type="eggNOG" id="COG2703">
    <property type="taxonomic scope" value="Bacteria"/>
</dbReference>
<dbReference type="HOGENOM" id="CLU_086902_2_2_7"/>
<dbReference type="STRING" id="526222.Desal_1268"/>
<keyword evidence="7" id="KW-1185">Reference proteome</keyword>
<keyword evidence="3" id="KW-0479">Metal-binding</keyword>
<evidence type="ECO:0000256" key="3">
    <source>
        <dbReference type="ARBA" id="ARBA00022723"/>
    </source>
</evidence>
<evidence type="ECO:0000259" key="5">
    <source>
        <dbReference type="Pfam" id="PF01814"/>
    </source>
</evidence>
<keyword evidence="2" id="KW-0561">Oxygen transport</keyword>
<dbReference type="PROSITE" id="PS00550">
    <property type="entry name" value="HEMERYTHRINS"/>
    <property type="match status" value="1"/>
</dbReference>
<dbReference type="Gene3D" id="1.20.120.50">
    <property type="entry name" value="Hemerythrin-like"/>
    <property type="match status" value="1"/>
</dbReference>
<dbReference type="GO" id="GO:0005344">
    <property type="term" value="F:oxygen carrier activity"/>
    <property type="evidence" value="ECO:0007669"/>
    <property type="project" value="UniProtKB-KW"/>
</dbReference>
<dbReference type="EMBL" id="CP001649">
    <property type="protein sequence ID" value="ACS79331.1"/>
    <property type="molecule type" value="Genomic_DNA"/>
</dbReference>
<dbReference type="CDD" id="cd12107">
    <property type="entry name" value="Hemerythrin"/>
    <property type="match status" value="1"/>
</dbReference>
<dbReference type="InterPro" id="IPR012827">
    <property type="entry name" value="Hemerythrin_metal-bd"/>
</dbReference>
<accession>C6C1T5</accession>
<evidence type="ECO:0000313" key="6">
    <source>
        <dbReference type="EMBL" id="ACS79331.1"/>
    </source>
</evidence>
<dbReference type="AlphaFoldDB" id="C6C1T5"/>
<sequence>MDNEKVCLWKAKYLLDIDEVDAQHQHYFSICSKIVNLCDLVRSDKAVRFGPFIVAIFELRSYAFKHFLTEETLLAKYKYPGAFSHIELHDQYLESIRDFHKKIKIYHAQANASVDNAFLVKVEEVVEFALGWWVKHIMEEDRKYADFIKEVGKEQDKNERYLGG</sequence>
<comment type="similarity">
    <text evidence="1">Belongs to the hemerythrin family.</text>
</comment>
<evidence type="ECO:0000256" key="1">
    <source>
        <dbReference type="ARBA" id="ARBA00010587"/>
    </source>
</evidence>
<evidence type="ECO:0000313" key="7">
    <source>
        <dbReference type="Proteomes" id="UP000002601"/>
    </source>
</evidence>
<dbReference type="Proteomes" id="UP000002601">
    <property type="component" value="Chromosome"/>
</dbReference>
<organism evidence="6 7">
    <name type="scientific">Maridesulfovibrio salexigens (strain ATCC 14822 / DSM 2638 / NCIMB 8403 / VKM B-1763)</name>
    <name type="common">Desulfovibrio salexigens</name>
    <dbReference type="NCBI Taxonomy" id="526222"/>
    <lineage>
        <taxon>Bacteria</taxon>
        <taxon>Pseudomonadati</taxon>
        <taxon>Thermodesulfobacteriota</taxon>
        <taxon>Desulfovibrionia</taxon>
        <taxon>Desulfovibrionales</taxon>
        <taxon>Desulfovibrionaceae</taxon>
        <taxon>Maridesulfovibrio</taxon>
    </lineage>
</organism>
<dbReference type="InterPro" id="IPR050669">
    <property type="entry name" value="Hemerythrin"/>
</dbReference>
<dbReference type="GO" id="GO:0046872">
    <property type="term" value="F:metal ion binding"/>
    <property type="evidence" value="ECO:0007669"/>
    <property type="project" value="UniProtKB-KW"/>
</dbReference>
<dbReference type="KEGG" id="dsa:Desal_1268"/>
<dbReference type="RefSeq" id="WP_015851149.1">
    <property type="nucleotide sequence ID" value="NC_012881.1"/>
</dbReference>
<gene>
    <name evidence="6" type="ordered locus">Desal_1268</name>
</gene>
<dbReference type="InterPro" id="IPR035938">
    <property type="entry name" value="Hemerythrin-like_sf"/>
</dbReference>
<name>C6C1T5_MARSD</name>